<evidence type="ECO:0000313" key="3">
    <source>
        <dbReference type="EMBL" id="SFK38684.1"/>
    </source>
</evidence>
<name>A0A1I3Z3M1_9GAMM</name>
<dbReference type="EMBL" id="FOSX01000003">
    <property type="protein sequence ID" value="SFK38684.1"/>
    <property type="molecule type" value="Genomic_DNA"/>
</dbReference>
<feature type="transmembrane region" description="Helical" evidence="1">
    <location>
        <begin position="104"/>
        <end position="123"/>
    </location>
</feature>
<evidence type="ECO:0000313" key="2">
    <source>
        <dbReference type="EMBL" id="SFA72902.1"/>
    </source>
</evidence>
<keyword evidence="1" id="KW-0472">Membrane</keyword>
<sequence>MPAVACSASRCTASCAMASATLELREFALDLQHRRLGRLAVRAQVVGLQPGIGAGALVGLLLFLLTLEDGQSHLGTGTQGAGESLLRQFVSTHLGGGQAEGGRLLFEAGDVAFLLLVLLGLLLGGRRGFLGGLCCCLLGIERLGIGEEAFFLLLGQLAQIAAFDGIAQLGHLADLAVQGDFLAQVLLVGVGFAGELLGSGLPELPDLLLNVDDPSFPRSLHLLVDFPVALLEPLAGAPGIVQRSVQLLLGVERRLVGLGEIRLRLGIGIALLDRQR</sequence>
<reference evidence="3 5" key="2">
    <citation type="submission" date="2016-10" db="EMBL/GenBank/DDBJ databases">
        <authorList>
            <person name="de Groot N.N."/>
        </authorList>
    </citation>
    <scope>NUCLEOTIDE SEQUENCE [LARGE SCALE GENOMIC DNA]</scope>
    <source>
        <strain evidence="3 5">DSM 381</strain>
    </source>
</reference>
<dbReference type="AlphaFoldDB" id="A0A1I3Z3M1"/>
<keyword evidence="4" id="KW-1185">Reference proteome</keyword>
<proteinExistence type="predicted"/>
<evidence type="ECO:0000313" key="5">
    <source>
        <dbReference type="Proteomes" id="UP000199579"/>
    </source>
</evidence>
<evidence type="ECO:0000313" key="4">
    <source>
        <dbReference type="Proteomes" id="UP000198861"/>
    </source>
</evidence>
<evidence type="ECO:0000256" key="1">
    <source>
        <dbReference type="SAM" id="Phobius"/>
    </source>
</evidence>
<accession>A0A1I3Z3M1</accession>
<feature type="transmembrane region" description="Helical" evidence="1">
    <location>
        <begin position="45"/>
        <end position="65"/>
    </location>
</feature>
<dbReference type="EMBL" id="FOKJ01000002">
    <property type="protein sequence ID" value="SFA72902.1"/>
    <property type="molecule type" value="Genomic_DNA"/>
</dbReference>
<dbReference type="Proteomes" id="UP000199579">
    <property type="component" value="Unassembled WGS sequence"/>
</dbReference>
<protein>
    <submittedName>
        <fullName evidence="3">Uncharacterized protein</fullName>
    </submittedName>
</protein>
<dbReference type="Proteomes" id="UP000198861">
    <property type="component" value="Unassembled WGS sequence"/>
</dbReference>
<organism evidence="3 5">
    <name type="scientific">Azotobacter beijerinckii</name>
    <dbReference type="NCBI Taxonomy" id="170623"/>
    <lineage>
        <taxon>Bacteria</taxon>
        <taxon>Pseudomonadati</taxon>
        <taxon>Pseudomonadota</taxon>
        <taxon>Gammaproteobacteria</taxon>
        <taxon>Pseudomonadales</taxon>
        <taxon>Pseudomonadaceae</taxon>
        <taxon>Azotobacter</taxon>
    </lineage>
</organism>
<keyword evidence="1" id="KW-0812">Transmembrane</keyword>
<reference evidence="2 4" key="1">
    <citation type="submission" date="2016-10" db="EMBL/GenBank/DDBJ databases">
        <authorList>
            <person name="Varghese N."/>
            <person name="Submissions S."/>
        </authorList>
    </citation>
    <scope>NUCLEOTIDE SEQUENCE [LARGE SCALE GENOMIC DNA]</scope>
    <source>
        <strain evidence="2 4">DSM 282</strain>
    </source>
</reference>
<gene>
    <name evidence="2" type="ORF">SAMN04244571_00151</name>
    <name evidence="3" type="ORF">SAMN04244574_00428</name>
</gene>
<keyword evidence="1" id="KW-1133">Transmembrane helix</keyword>